<feature type="compositionally biased region" description="Basic residues" evidence="1">
    <location>
        <begin position="163"/>
        <end position="179"/>
    </location>
</feature>
<organism evidence="3 4">
    <name type="scientific">Martelella radicis</name>
    <dbReference type="NCBI Taxonomy" id="1397476"/>
    <lineage>
        <taxon>Bacteria</taxon>
        <taxon>Pseudomonadati</taxon>
        <taxon>Pseudomonadota</taxon>
        <taxon>Alphaproteobacteria</taxon>
        <taxon>Hyphomicrobiales</taxon>
        <taxon>Aurantimonadaceae</taxon>
        <taxon>Martelella</taxon>
    </lineage>
</organism>
<feature type="region of interest" description="Disordered" evidence="1">
    <location>
        <begin position="81"/>
        <end position="239"/>
    </location>
</feature>
<evidence type="ECO:0000259" key="2">
    <source>
        <dbReference type="Pfam" id="PF13763"/>
    </source>
</evidence>
<protein>
    <recommendedName>
        <fullName evidence="2">DUF4167 domain-containing protein</fullName>
    </recommendedName>
</protein>
<comment type="caution">
    <text evidence="3">The sequence shown here is derived from an EMBL/GenBank/DDBJ whole genome shotgun (WGS) entry which is preliminary data.</text>
</comment>
<dbReference type="EMBL" id="JACIDZ010000010">
    <property type="protein sequence ID" value="MBB4123091.1"/>
    <property type="molecule type" value="Genomic_DNA"/>
</dbReference>
<reference evidence="3 4" key="1">
    <citation type="submission" date="2020-08" db="EMBL/GenBank/DDBJ databases">
        <title>Genomic Encyclopedia of Type Strains, Phase IV (KMG-IV): sequencing the most valuable type-strain genomes for metagenomic binning, comparative biology and taxonomic classification.</title>
        <authorList>
            <person name="Goeker M."/>
        </authorList>
    </citation>
    <scope>NUCLEOTIDE SEQUENCE [LARGE SCALE GENOMIC DNA]</scope>
    <source>
        <strain evidence="3 4">DSM 28101</strain>
    </source>
</reference>
<dbReference type="Proteomes" id="UP000530571">
    <property type="component" value="Unassembled WGS sequence"/>
</dbReference>
<proteinExistence type="predicted"/>
<evidence type="ECO:0000313" key="4">
    <source>
        <dbReference type="Proteomes" id="UP000530571"/>
    </source>
</evidence>
<feature type="compositionally biased region" description="Basic and acidic residues" evidence="1">
    <location>
        <begin position="118"/>
        <end position="133"/>
    </location>
</feature>
<keyword evidence="4" id="KW-1185">Reference proteome</keyword>
<name>A0A7W6KKU4_9HYPH</name>
<feature type="compositionally biased region" description="Low complexity" evidence="1">
    <location>
        <begin position="189"/>
        <end position="200"/>
    </location>
</feature>
<dbReference type="InterPro" id="IPR025430">
    <property type="entry name" value="DUF4167"/>
</dbReference>
<sequence>MRSGQQNKRSRGRGGNNFNRKGANPLTRTYDSSGPDVKVRGTAQHVAEKYMSLARDAQGAGDRVMAENYLQHAEHYNRIIAAAQSQLQERHQRDDRSDDDNDEAAAKKGNNNSNQSSSEERSERKEQQRKQEQQVDADGPQPVIDGTPAEVAAEEADGQPAPKSRRRSPAASRPRRTKRAAAENTGEEGNTAAASGSENSGESEDAAPKKPVRRKRTPKAEAKPSEEQGKPAMAEVDSE</sequence>
<dbReference type="Pfam" id="PF13763">
    <property type="entry name" value="DUF4167"/>
    <property type="match status" value="1"/>
</dbReference>
<feature type="compositionally biased region" description="Basic and acidic residues" evidence="1">
    <location>
        <begin position="218"/>
        <end position="229"/>
    </location>
</feature>
<dbReference type="AlphaFoldDB" id="A0A7W6KKU4"/>
<evidence type="ECO:0000313" key="3">
    <source>
        <dbReference type="EMBL" id="MBB4123091.1"/>
    </source>
</evidence>
<feature type="domain" description="DUF4167" evidence="2">
    <location>
        <begin position="9"/>
        <end position="86"/>
    </location>
</feature>
<gene>
    <name evidence="3" type="ORF">GGR30_003031</name>
</gene>
<evidence type="ECO:0000256" key="1">
    <source>
        <dbReference type="SAM" id="MobiDB-lite"/>
    </source>
</evidence>
<dbReference type="RefSeq" id="WP_183487697.1">
    <property type="nucleotide sequence ID" value="NZ_JACIDZ010000010.1"/>
</dbReference>
<feature type="region of interest" description="Disordered" evidence="1">
    <location>
        <begin position="1"/>
        <end position="38"/>
    </location>
</feature>
<accession>A0A7W6KKU4</accession>